<reference evidence="9 10" key="1">
    <citation type="submission" date="2020-08" db="EMBL/GenBank/DDBJ databases">
        <title>Arenibacter gaetbuli sp. nov., isolated from a sand dune.</title>
        <authorList>
            <person name="Park S."/>
            <person name="Yoon J.-H."/>
        </authorList>
    </citation>
    <scope>NUCLEOTIDE SEQUENCE [LARGE SCALE GENOMIC DNA]</scope>
    <source>
        <strain evidence="9 10">BSSL-BM3</strain>
    </source>
</reference>
<comment type="similarity">
    <text evidence="7 8">Belongs to the class I-like SAM-binding methyltransferase superfamily. C5-methyltransferase family.</text>
</comment>
<keyword evidence="2 7" id="KW-0489">Methyltransferase</keyword>
<dbReference type="InterPro" id="IPR050390">
    <property type="entry name" value="C5-Methyltransferase"/>
</dbReference>
<dbReference type="GO" id="GO:0032259">
    <property type="term" value="P:methylation"/>
    <property type="evidence" value="ECO:0007669"/>
    <property type="project" value="UniProtKB-KW"/>
</dbReference>
<evidence type="ECO:0000256" key="3">
    <source>
        <dbReference type="ARBA" id="ARBA00022679"/>
    </source>
</evidence>
<sequence length="369" mass="41540">MTTKTKNCLDKPVLKAVDFFCGAGGVSCGFRNAGIEVLGGIDIDSKFEKTFENNNDAKFLNEDVSNLACEKLGELLPVTRNDGNMIFVGCSPCQYYSNLKSDKTKSKGNRLLLDDFKEFVLYYLPGFVFIENVPGLETKLGSPLHKFKKALRKEGYVFDQNVLNAKYFGVPQNRRRFVLIASRVTKNISLPNQVRNKENIITVKRAIGNYKTFPKIKAGAQDNSSFLHSSSRLSKLNLERVKLTPKNGGSRKAWANNGILQLECYKNHDGHHDVYGRLSWDKPAPTITTRFTYTSTGRYSHPEQNRGISLREGATLQSFPLDYNFYSSSKGTIATMIGNAVPPKLAEAIGRALKEHWNRWQNSKQEHVH</sequence>
<protein>
    <recommendedName>
        <fullName evidence="1">DNA (cytosine-5-)-methyltransferase</fullName>
        <ecNumber evidence="1">2.1.1.37</ecNumber>
    </recommendedName>
</protein>
<evidence type="ECO:0000256" key="7">
    <source>
        <dbReference type="PROSITE-ProRule" id="PRU01016"/>
    </source>
</evidence>
<organism evidence="9 10">
    <name type="scientific">Arenibacter arenosicollis</name>
    <dbReference type="NCBI Taxonomy" id="2762274"/>
    <lineage>
        <taxon>Bacteria</taxon>
        <taxon>Pseudomonadati</taxon>
        <taxon>Bacteroidota</taxon>
        <taxon>Flavobacteriia</taxon>
        <taxon>Flavobacteriales</taxon>
        <taxon>Flavobacteriaceae</taxon>
        <taxon>Arenibacter</taxon>
    </lineage>
</organism>
<dbReference type="Gene3D" id="3.90.120.10">
    <property type="entry name" value="DNA Methylase, subunit A, domain 2"/>
    <property type="match status" value="1"/>
</dbReference>
<evidence type="ECO:0000313" key="10">
    <source>
        <dbReference type="Proteomes" id="UP000618952"/>
    </source>
</evidence>
<dbReference type="NCBIfam" id="TIGR00675">
    <property type="entry name" value="dcm"/>
    <property type="match status" value="1"/>
</dbReference>
<dbReference type="EMBL" id="JACLHY010000017">
    <property type="protein sequence ID" value="MBC8769408.1"/>
    <property type="molecule type" value="Genomic_DNA"/>
</dbReference>
<dbReference type="SUPFAM" id="SSF53335">
    <property type="entry name" value="S-adenosyl-L-methionine-dependent methyltransferases"/>
    <property type="match status" value="1"/>
</dbReference>
<evidence type="ECO:0000256" key="2">
    <source>
        <dbReference type="ARBA" id="ARBA00022603"/>
    </source>
</evidence>
<evidence type="ECO:0000256" key="8">
    <source>
        <dbReference type="RuleBase" id="RU000416"/>
    </source>
</evidence>
<evidence type="ECO:0000256" key="4">
    <source>
        <dbReference type="ARBA" id="ARBA00022691"/>
    </source>
</evidence>
<dbReference type="Gene3D" id="3.40.50.150">
    <property type="entry name" value="Vaccinia Virus protein VP39"/>
    <property type="match status" value="1"/>
</dbReference>
<comment type="catalytic activity">
    <reaction evidence="6">
        <text>a 2'-deoxycytidine in DNA + S-adenosyl-L-methionine = a 5-methyl-2'-deoxycytidine in DNA + S-adenosyl-L-homocysteine + H(+)</text>
        <dbReference type="Rhea" id="RHEA:13681"/>
        <dbReference type="Rhea" id="RHEA-COMP:11369"/>
        <dbReference type="Rhea" id="RHEA-COMP:11370"/>
        <dbReference type="ChEBI" id="CHEBI:15378"/>
        <dbReference type="ChEBI" id="CHEBI:57856"/>
        <dbReference type="ChEBI" id="CHEBI:59789"/>
        <dbReference type="ChEBI" id="CHEBI:85452"/>
        <dbReference type="ChEBI" id="CHEBI:85454"/>
        <dbReference type="EC" id="2.1.1.37"/>
    </reaction>
</comment>
<dbReference type="EC" id="2.1.1.37" evidence="1"/>
<accession>A0ABR7QQE2</accession>
<evidence type="ECO:0000256" key="5">
    <source>
        <dbReference type="ARBA" id="ARBA00022747"/>
    </source>
</evidence>
<comment type="caution">
    <text evidence="9">The sequence shown here is derived from an EMBL/GenBank/DDBJ whole genome shotgun (WGS) entry which is preliminary data.</text>
</comment>
<name>A0ABR7QQE2_9FLAO</name>
<dbReference type="PROSITE" id="PS51679">
    <property type="entry name" value="SAM_MT_C5"/>
    <property type="match status" value="1"/>
</dbReference>
<keyword evidence="10" id="KW-1185">Reference proteome</keyword>
<keyword evidence="5" id="KW-0680">Restriction system</keyword>
<dbReference type="GO" id="GO:0008168">
    <property type="term" value="F:methyltransferase activity"/>
    <property type="evidence" value="ECO:0007669"/>
    <property type="project" value="UniProtKB-KW"/>
</dbReference>
<keyword evidence="3 7" id="KW-0808">Transferase</keyword>
<dbReference type="PANTHER" id="PTHR10629:SF52">
    <property type="entry name" value="DNA (CYTOSINE-5)-METHYLTRANSFERASE 1"/>
    <property type="match status" value="1"/>
</dbReference>
<evidence type="ECO:0000313" key="9">
    <source>
        <dbReference type="EMBL" id="MBC8769408.1"/>
    </source>
</evidence>
<dbReference type="RefSeq" id="WP_187586198.1">
    <property type="nucleotide sequence ID" value="NZ_JACLHY010000017.1"/>
</dbReference>
<dbReference type="PANTHER" id="PTHR10629">
    <property type="entry name" value="CYTOSINE-SPECIFIC METHYLTRANSFERASE"/>
    <property type="match status" value="1"/>
</dbReference>
<proteinExistence type="inferred from homology"/>
<keyword evidence="4 7" id="KW-0949">S-adenosyl-L-methionine</keyword>
<dbReference type="InterPro" id="IPR001525">
    <property type="entry name" value="C5_MeTfrase"/>
</dbReference>
<evidence type="ECO:0000256" key="1">
    <source>
        <dbReference type="ARBA" id="ARBA00011975"/>
    </source>
</evidence>
<feature type="active site" evidence="7">
    <location>
        <position position="93"/>
    </location>
</feature>
<gene>
    <name evidence="9" type="ORF">H4O18_15530</name>
</gene>
<dbReference type="Pfam" id="PF00145">
    <property type="entry name" value="DNA_methylase"/>
    <property type="match status" value="1"/>
</dbReference>
<evidence type="ECO:0000256" key="6">
    <source>
        <dbReference type="ARBA" id="ARBA00047422"/>
    </source>
</evidence>
<dbReference type="InterPro" id="IPR029063">
    <property type="entry name" value="SAM-dependent_MTases_sf"/>
</dbReference>
<dbReference type="Proteomes" id="UP000618952">
    <property type="component" value="Unassembled WGS sequence"/>
</dbReference>
<dbReference type="PRINTS" id="PR00105">
    <property type="entry name" value="C5METTRFRASE"/>
</dbReference>